<dbReference type="PANTHER" id="PTHR34861:SF11">
    <property type="entry name" value="CYCLASE"/>
    <property type="match status" value="1"/>
</dbReference>
<evidence type="ECO:0008006" key="5">
    <source>
        <dbReference type="Google" id="ProtNLM"/>
    </source>
</evidence>
<protein>
    <recommendedName>
        <fullName evidence="5">Cyclase</fullName>
    </recommendedName>
</protein>
<dbReference type="GeneID" id="27339393"/>
<dbReference type="VEuPathDB" id="FungiDB:PV07_00199"/>
<dbReference type="AlphaFoldDB" id="A0A0D2B6V3"/>
<dbReference type="InterPro" id="IPR037175">
    <property type="entry name" value="KFase_sf"/>
</dbReference>
<gene>
    <name evidence="3" type="ORF">PV07_00199</name>
</gene>
<sequence length="235" mass="26319">MSVPKSLPTFEDIEKNSPPYSAWGVWENPQLGALNYLSDSVVLKAVKEEIQTGSRVGLNLPLDFVDPPLLNRRGFERQIINKAPRVINDDVITFNTQGSSQWDSFRHFAYQDEAKFYNKSLPESKETKATSSVTQSDIHDDPNSGVNGMEAWSASGVAGRGVLIDYYAWAEKKGIHYDPLGTHAIRLSEVKEIIEDSNIELRPGDIFILRTGSYDYAAGSSEPEDVCYRFVRPIN</sequence>
<dbReference type="GO" id="GO:0004061">
    <property type="term" value="F:arylformamidase activity"/>
    <property type="evidence" value="ECO:0007669"/>
    <property type="project" value="InterPro"/>
</dbReference>
<dbReference type="HOGENOM" id="CLU_030671_1_2_1"/>
<evidence type="ECO:0000256" key="2">
    <source>
        <dbReference type="SAM" id="MobiDB-lite"/>
    </source>
</evidence>
<dbReference type="Gene3D" id="3.50.30.50">
    <property type="entry name" value="Putative cyclase"/>
    <property type="match status" value="1"/>
</dbReference>
<reference evidence="3 4" key="1">
    <citation type="submission" date="2015-01" db="EMBL/GenBank/DDBJ databases">
        <title>The Genome Sequence of Cladophialophora immunda CBS83496.</title>
        <authorList>
            <consortium name="The Broad Institute Genomics Platform"/>
            <person name="Cuomo C."/>
            <person name="de Hoog S."/>
            <person name="Gorbushina A."/>
            <person name="Stielow B."/>
            <person name="Teixiera M."/>
            <person name="Abouelleil A."/>
            <person name="Chapman S.B."/>
            <person name="Priest M."/>
            <person name="Young S.K."/>
            <person name="Wortman J."/>
            <person name="Nusbaum C."/>
            <person name="Birren B."/>
        </authorList>
    </citation>
    <scope>NUCLEOTIDE SEQUENCE [LARGE SCALE GENOMIC DNA]</scope>
    <source>
        <strain evidence="3 4">CBS 83496</strain>
    </source>
</reference>
<name>A0A0D2B6V3_9EURO</name>
<evidence type="ECO:0000313" key="4">
    <source>
        <dbReference type="Proteomes" id="UP000054466"/>
    </source>
</evidence>
<dbReference type="Pfam" id="PF04199">
    <property type="entry name" value="Cyclase"/>
    <property type="match status" value="1"/>
</dbReference>
<proteinExistence type="inferred from homology"/>
<dbReference type="RefSeq" id="XP_016253558.1">
    <property type="nucleotide sequence ID" value="XM_016386630.1"/>
</dbReference>
<evidence type="ECO:0000313" key="3">
    <source>
        <dbReference type="EMBL" id="KIW33342.1"/>
    </source>
</evidence>
<dbReference type="GO" id="GO:0019441">
    <property type="term" value="P:L-tryptophan catabolic process to kynurenine"/>
    <property type="evidence" value="ECO:0007669"/>
    <property type="project" value="InterPro"/>
</dbReference>
<dbReference type="PANTHER" id="PTHR34861">
    <property type="match status" value="1"/>
</dbReference>
<comment type="similarity">
    <text evidence="1">Belongs to the Cyclase 1 superfamily.</text>
</comment>
<dbReference type="EMBL" id="KN847040">
    <property type="protein sequence ID" value="KIW33342.1"/>
    <property type="molecule type" value="Genomic_DNA"/>
</dbReference>
<dbReference type="OrthoDB" id="5396at2759"/>
<dbReference type="Proteomes" id="UP000054466">
    <property type="component" value="Unassembled WGS sequence"/>
</dbReference>
<dbReference type="STRING" id="569365.A0A0D2B6V3"/>
<accession>A0A0D2B6V3</accession>
<keyword evidence="4" id="KW-1185">Reference proteome</keyword>
<organism evidence="3 4">
    <name type="scientific">Cladophialophora immunda</name>
    <dbReference type="NCBI Taxonomy" id="569365"/>
    <lineage>
        <taxon>Eukaryota</taxon>
        <taxon>Fungi</taxon>
        <taxon>Dikarya</taxon>
        <taxon>Ascomycota</taxon>
        <taxon>Pezizomycotina</taxon>
        <taxon>Eurotiomycetes</taxon>
        <taxon>Chaetothyriomycetidae</taxon>
        <taxon>Chaetothyriales</taxon>
        <taxon>Herpotrichiellaceae</taxon>
        <taxon>Cladophialophora</taxon>
    </lineage>
</organism>
<evidence type="ECO:0000256" key="1">
    <source>
        <dbReference type="ARBA" id="ARBA00007865"/>
    </source>
</evidence>
<feature type="region of interest" description="Disordered" evidence="2">
    <location>
        <begin position="126"/>
        <end position="145"/>
    </location>
</feature>
<dbReference type="InterPro" id="IPR007325">
    <property type="entry name" value="KFase/CYL"/>
</dbReference>